<dbReference type="EMBL" id="MVHM01000031">
    <property type="protein sequence ID" value="ORA31374.1"/>
    <property type="molecule type" value="Genomic_DNA"/>
</dbReference>
<reference evidence="1 2" key="1">
    <citation type="submission" date="2016-12" db="EMBL/GenBank/DDBJ databases">
        <title>The new phylogeny of genus Mycobacterium.</title>
        <authorList>
            <person name="Tortoli E."/>
            <person name="Trovato A."/>
            <person name="Cirillo D.M."/>
        </authorList>
    </citation>
    <scope>NUCLEOTIDE SEQUENCE [LARGE SCALE GENOMIC DNA]</scope>
    <source>
        <strain evidence="1 2">DSM 44624</strain>
    </source>
</reference>
<proteinExistence type="predicted"/>
<dbReference type="Proteomes" id="UP000192441">
    <property type="component" value="Unassembled WGS sequence"/>
</dbReference>
<evidence type="ECO:0000313" key="1">
    <source>
        <dbReference type="EMBL" id="ORA31374.1"/>
    </source>
</evidence>
<evidence type="ECO:0000313" key="2">
    <source>
        <dbReference type="Proteomes" id="UP000192441"/>
    </source>
</evidence>
<protein>
    <submittedName>
        <fullName evidence="1">Uncharacterized protein</fullName>
    </submittedName>
</protein>
<sequence>MQQLLGHPEYSAYLAPGQSDGTAGQDRLLVAGPRTFQGVAGIGEFTHAVTAENVRDHGIRRSRRQRLPLVELALELR</sequence>
<dbReference type="AlphaFoldDB" id="A0AA91RFG8"/>
<accession>A0AA91RFG8</accession>
<organism evidence="1 2">
    <name type="scientific">Mycobacterium branderi</name>
    <dbReference type="NCBI Taxonomy" id="43348"/>
    <lineage>
        <taxon>Bacteria</taxon>
        <taxon>Bacillati</taxon>
        <taxon>Actinomycetota</taxon>
        <taxon>Actinomycetes</taxon>
        <taxon>Mycobacteriales</taxon>
        <taxon>Mycobacteriaceae</taxon>
        <taxon>Mycobacterium</taxon>
    </lineage>
</organism>
<comment type="caution">
    <text evidence="1">The sequence shown here is derived from an EMBL/GenBank/DDBJ whole genome shotgun (WGS) entry which is preliminary data.</text>
</comment>
<gene>
    <name evidence="1" type="ORF">BST20_26905</name>
</gene>
<name>A0AA91RFG8_9MYCO</name>